<organism evidence="3 4">
    <name type="scientific">Ilex paraguariensis</name>
    <name type="common">yerba mate</name>
    <dbReference type="NCBI Taxonomy" id="185542"/>
    <lineage>
        <taxon>Eukaryota</taxon>
        <taxon>Viridiplantae</taxon>
        <taxon>Streptophyta</taxon>
        <taxon>Embryophyta</taxon>
        <taxon>Tracheophyta</taxon>
        <taxon>Spermatophyta</taxon>
        <taxon>Magnoliopsida</taxon>
        <taxon>eudicotyledons</taxon>
        <taxon>Gunneridae</taxon>
        <taxon>Pentapetalae</taxon>
        <taxon>asterids</taxon>
        <taxon>campanulids</taxon>
        <taxon>Aquifoliales</taxon>
        <taxon>Aquifoliaceae</taxon>
        <taxon>Ilex</taxon>
    </lineage>
</organism>
<evidence type="ECO:0000259" key="2">
    <source>
        <dbReference type="Pfam" id="PF13474"/>
    </source>
</evidence>
<keyword evidence="1" id="KW-0812">Transmembrane</keyword>
<dbReference type="Pfam" id="PF13474">
    <property type="entry name" value="SnoaL_3"/>
    <property type="match status" value="1"/>
</dbReference>
<dbReference type="SUPFAM" id="SSF54427">
    <property type="entry name" value="NTF2-like"/>
    <property type="match status" value="1"/>
</dbReference>
<evidence type="ECO:0000313" key="3">
    <source>
        <dbReference type="EMBL" id="CAK9143151.1"/>
    </source>
</evidence>
<dbReference type="InterPro" id="IPR044260">
    <property type="entry name" value="SKIP8-like"/>
</dbReference>
<accession>A0ABC8RDV1</accession>
<keyword evidence="4" id="KW-1185">Reference proteome</keyword>
<dbReference type="Proteomes" id="UP001642360">
    <property type="component" value="Unassembled WGS sequence"/>
</dbReference>
<keyword evidence="1" id="KW-1133">Transmembrane helix</keyword>
<protein>
    <recommendedName>
        <fullName evidence="2">SnoaL-like domain-containing protein</fullName>
    </recommendedName>
</protein>
<dbReference type="AlphaFoldDB" id="A0ABC8RDV1"/>
<reference evidence="3 4" key="1">
    <citation type="submission" date="2024-02" db="EMBL/GenBank/DDBJ databases">
        <authorList>
            <person name="Vignale AGUSTIN F."/>
            <person name="Sosa J E."/>
            <person name="Modenutti C."/>
        </authorList>
    </citation>
    <scope>NUCLEOTIDE SEQUENCE [LARGE SCALE GENOMIC DNA]</scope>
</reference>
<dbReference type="PANTHER" id="PTHR47124">
    <property type="entry name" value="F-BOX PROTEIN SKIP8"/>
    <property type="match status" value="1"/>
</dbReference>
<dbReference type="InterPro" id="IPR032710">
    <property type="entry name" value="NTF2-like_dom_sf"/>
</dbReference>
<evidence type="ECO:0000256" key="1">
    <source>
        <dbReference type="SAM" id="Phobius"/>
    </source>
</evidence>
<name>A0ABC8RDV1_9AQUA</name>
<dbReference type="EMBL" id="CAUOFW020001280">
    <property type="protein sequence ID" value="CAK9143151.1"/>
    <property type="molecule type" value="Genomic_DNA"/>
</dbReference>
<sequence>MESWQIAFNWEQAVDFQIRDVRARVLTGVAWVTMKAYVDVESGPFHVTNVFEFHNGRWYMVHHHSSVMLNGEAEQQILLGFLNGNQLCASVVFDIGMPFQAAILLGKESIGVQRCMFGIVAIVLASFSAYRGMKIRGAKYRVVVSTESSSPQLG</sequence>
<feature type="domain" description="SnoaL-like" evidence="2">
    <location>
        <begin position="1"/>
        <end position="69"/>
    </location>
</feature>
<gene>
    <name evidence="3" type="ORF">ILEXP_LOCUS10846</name>
</gene>
<dbReference type="InterPro" id="IPR037401">
    <property type="entry name" value="SnoaL-like"/>
</dbReference>
<dbReference type="Gene3D" id="3.10.450.50">
    <property type="match status" value="1"/>
</dbReference>
<dbReference type="PANTHER" id="PTHR47124:SF1">
    <property type="entry name" value="F-BOX PROTEIN SKIP8"/>
    <property type="match status" value="1"/>
</dbReference>
<proteinExistence type="predicted"/>
<evidence type="ECO:0000313" key="4">
    <source>
        <dbReference type="Proteomes" id="UP001642360"/>
    </source>
</evidence>
<feature type="transmembrane region" description="Helical" evidence="1">
    <location>
        <begin position="111"/>
        <end position="130"/>
    </location>
</feature>
<keyword evidence="1" id="KW-0472">Membrane</keyword>
<comment type="caution">
    <text evidence="3">The sequence shown here is derived from an EMBL/GenBank/DDBJ whole genome shotgun (WGS) entry which is preliminary data.</text>
</comment>